<keyword evidence="3" id="KW-1185">Reference proteome</keyword>
<accession>A0ABX6YGQ9</accession>
<dbReference type="EMBL" id="CP061169">
    <property type="protein sequence ID" value="QPZ37978.1"/>
    <property type="molecule type" value="Genomic_DNA"/>
</dbReference>
<reference evidence="2 3" key="1">
    <citation type="submission" date="2020-12" db="EMBL/GenBank/DDBJ databases">
        <title>Microbacterium sp. HY060.</title>
        <authorList>
            <person name="Zhou J."/>
        </authorList>
    </citation>
    <scope>NUCLEOTIDE SEQUENCE [LARGE SCALE GENOMIC DNA]</scope>
    <source>
        <strain evidence="2 3">HY60</strain>
    </source>
</reference>
<dbReference type="Proteomes" id="UP000662814">
    <property type="component" value="Chromosome"/>
</dbReference>
<dbReference type="SUPFAM" id="SSF46955">
    <property type="entry name" value="Putative DNA-binding domain"/>
    <property type="match status" value="1"/>
</dbReference>
<name>A0ABX6YGQ9_9MICO</name>
<protein>
    <submittedName>
        <fullName evidence="2">MerR family transcriptional regulator</fullName>
    </submittedName>
</protein>
<proteinExistence type="predicted"/>
<evidence type="ECO:0000313" key="2">
    <source>
        <dbReference type="EMBL" id="QPZ37978.1"/>
    </source>
</evidence>
<feature type="domain" description="HTH merR-type" evidence="1">
    <location>
        <begin position="1"/>
        <end position="50"/>
    </location>
</feature>
<sequence length="193" mass="20741">MREGLVSEGERTGYNQTEYDNHHLSRLKLVRSLIEVGGMSVSDVADLMTAIDDPTLPMSDVLHKAQTSIPHGAPSADDDARARILAATAERGWVVDPDNIGIALAAQAVSTCELLGRGDLVDSLPDYLEAAEEMATADLQRLGGAADRDHVVQTVIIDTIFGDRLVAGLRRAAQQNISMQANRVRDDATSHEA</sequence>
<gene>
    <name evidence="2" type="ORF">HCR76_14385</name>
</gene>
<dbReference type="InterPro" id="IPR009061">
    <property type="entry name" value="DNA-bd_dom_put_sf"/>
</dbReference>
<dbReference type="InterPro" id="IPR000551">
    <property type="entry name" value="MerR-type_HTH_dom"/>
</dbReference>
<dbReference type="Gene3D" id="1.10.1660.10">
    <property type="match status" value="1"/>
</dbReference>
<dbReference type="PROSITE" id="PS50937">
    <property type="entry name" value="HTH_MERR_2"/>
    <property type="match status" value="1"/>
</dbReference>
<evidence type="ECO:0000313" key="3">
    <source>
        <dbReference type="Proteomes" id="UP000662814"/>
    </source>
</evidence>
<organism evidence="2 3">
    <name type="scientific">Paramicrobacterium chengjingii</name>
    <dbReference type="NCBI Taxonomy" id="2769067"/>
    <lineage>
        <taxon>Bacteria</taxon>
        <taxon>Bacillati</taxon>
        <taxon>Actinomycetota</taxon>
        <taxon>Actinomycetes</taxon>
        <taxon>Micrococcales</taxon>
        <taxon>Microbacteriaceae</taxon>
        <taxon>Paramicrobacterium</taxon>
    </lineage>
</organism>
<evidence type="ECO:0000259" key="1">
    <source>
        <dbReference type="PROSITE" id="PS50937"/>
    </source>
</evidence>
<dbReference type="Pfam" id="PF13411">
    <property type="entry name" value="MerR_1"/>
    <property type="match status" value="1"/>
</dbReference>